<comment type="caution">
    <text evidence="1">The sequence shown here is derived from an EMBL/GenBank/DDBJ whole genome shotgun (WGS) entry which is preliminary data.</text>
</comment>
<protein>
    <recommendedName>
        <fullName evidence="3">SRPBCC family protein</fullName>
    </recommendedName>
</protein>
<dbReference type="Gene3D" id="3.30.530.20">
    <property type="match status" value="1"/>
</dbReference>
<proteinExistence type="predicted"/>
<evidence type="ECO:0000313" key="1">
    <source>
        <dbReference type="EMBL" id="PSM44797.1"/>
    </source>
</evidence>
<dbReference type="SUPFAM" id="SSF55961">
    <property type="entry name" value="Bet v1-like"/>
    <property type="match status" value="1"/>
</dbReference>
<dbReference type="Pfam" id="PF10604">
    <property type="entry name" value="Polyketide_cyc2"/>
    <property type="match status" value="1"/>
</dbReference>
<dbReference type="EMBL" id="PYBJ01000001">
    <property type="protein sequence ID" value="PSM44797.1"/>
    <property type="molecule type" value="Genomic_DNA"/>
</dbReference>
<reference evidence="1 2" key="1">
    <citation type="submission" date="2018-03" db="EMBL/GenBank/DDBJ databases">
        <title>Streptomyces dioscori sp. nov., a novel endophytic actinobacterium isolated from bulbil of Dioscorea bulbifera L.</title>
        <authorList>
            <person name="Zhikuan W."/>
        </authorList>
    </citation>
    <scope>NUCLEOTIDE SEQUENCE [LARGE SCALE GENOMIC DNA]</scope>
    <source>
        <strain evidence="1 2">A217</strain>
    </source>
</reference>
<dbReference type="AlphaFoldDB" id="A0A2P8QEY3"/>
<dbReference type="Proteomes" id="UP000240429">
    <property type="component" value="Unassembled WGS sequence"/>
</dbReference>
<dbReference type="InterPro" id="IPR019587">
    <property type="entry name" value="Polyketide_cyclase/dehydratase"/>
</dbReference>
<gene>
    <name evidence="1" type="ORF">C6Y14_01330</name>
</gene>
<name>A0A2P8QEY3_9ACTN</name>
<sequence>MVKVEKEQTIACTPEAFLGFVLDVERYIEVDDKIGAISWVRRDGNLTEFKFQPRLPGLRLPEPKAIAQMRLTPGKSIDIRLAPLPLNKFNHRMAEFGARFSCEPVDGGIRATRMISFRFNPFTRWMLDPVLRRTLPTSVERELRLSKAILERGETG</sequence>
<dbReference type="OrthoDB" id="4174486at2"/>
<evidence type="ECO:0000313" key="2">
    <source>
        <dbReference type="Proteomes" id="UP000240429"/>
    </source>
</evidence>
<organism evidence="1 2">
    <name type="scientific">Streptomyces dioscori</name>
    <dbReference type="NCBI Taxonomy" id="2109333"/>
    <lineage>
        <taxon>Bacteria</taxon>
        <taxon>Bacillati</taxon>
        <taxon>Actinomycetota</taxon>
        <taxon>Actinomycetes</taxon>
        <taxon>Kitasatosporales</taxon>
        <taxon>Streptomycetaceae</taxon>
        <taxon>Streptomyces</taxon>
        <taxon>Streptomyces aurantiacus group</taxon>
    </lineage>
</organism>
<dbReference type="InterPro" id="IPR023393">
    <property type="entry name" value="START-like_dom_sf"/>
</dbReference>
<keyword evidence="2" id="KW-1185">Reference proteome</keyword>
<evidence type="ECO:0008006" key="3">
    <source>
        <dbReference type="Google" id="ProtNLM"/>
    </source>
</evidence>
<accession>A0A2P8QEY3</accession>
<dbReference type="RefSeq" id="WP_107014553.1">
    <property type="nucleotide sequence ID" value="NZ_KZ679038.1"/>
</dbReference>